<accession>A0A2K8SDI1</accession>
<organism evidence="1 2">
    <name type="scientific">Spiroplasma floricola 23-6</name>
    <dbReference type="NCBI Taxonomy" id="1336749"/>
    <lineage>
        <taxon>Bacteria</taxon>
        <taxon>Bacillati</taxon>
        <taxon>Mycoplasmatota</taxon>
        <taxon>Mollicutes</taxon>
        <taxon>Entomoplasmatales</taxon>
        <taxon>Spiroplasmataceae</taxon>
        <taxon>Spiroplasma</taxon>
    </lineage>
</organism>
<dbReference type="KEGG" id="sfz:SFLOR_v1c02270"/>
<dbReference type="RefSeq" id="WP_281253770.1">
    <property type="nucleotide sequence ID" value="NZ_CP025057.1"/>
</dbReference>
<reference evidence="1 2" key="1">
    <citation type="submission" date="2017-12" db="EMBL/GenBank/DDBJ databases">
        <title>Complete genome sequence of Spiroplasma floricola 23-6 (ATCC 29989).</title>
        <authorList>
            <person name="Tsai Y.-M."/>
            <person name="Wu P.-S."/>
            <person name="Lo W.-S."/>
            <person name="Kuo C.-H."/>
        </authorList>
    </citation>
    <scope>NUCLEOTIDE SEQUENCE [LARGE SCALE GENOMIC DNA]</scope>
    <source>
        <strain evidence="1 2">23-6</strain>
    </source>
</reference>
<sequence>MKLKKLILKNLAKLKWIKKIIKLYLIYLINDKKVNIEIDIKNV</sequence>
<protein>
    <submittedName>
        <fullName evidence="1">Uncharacterized protein</fullName>
    </submittedName>
</protein>
<evidence type="ECO:0000313" key="2">
    <source>
        <dbReference type="Proteomes" id="UP000231823"/>
    </source>
</evidence>
<name>A0A2K8SDI1_9MOLU</name>
<proteinExistence type="predicted"/>
<dbReference type="Proteomes" id="UP000231823">
    <property type="component" value="Chromosome"/>
</dbReference>
<dbReference type="AlphaFoldDB" id="A0A2K8SDI1"/>
<dbReference type="EMBL" id="CP025057">
    <property type="protein sequence ID" value="AUB31288.1"/>
    <property type="molecule type" value="Genomic_DNA"/>
</dbReference>
<keyword evidence="2" id="KW-1185">Reference proteome</keyword>
<gene>
    <name evidence="1" type="ORF">SFLOR_v1c02270</name>
</gene>
<evidence type="ECO:0000313" key="1">
    <source>
        <dbReference type="EMBL" id="AUB31288.1"/>
    </source>
</evidence>